<evidence type="ECO:0000256" key="1">
    <source>
        <dbReference type="SAM" id="MobiDB-lite"/>
    </source>
</evidence>
<evidence type="ECO:0000313" key="3">
    <source>
        <dbReference type="Proteomes" id="UP000016426"/>
    </source>
</evidence>
<protein>
    <submittedName>
        <fullName evidence="2">Uncharacterized protein</fullName>
    </submittedName>
</protein>
<keyword evidence="3" id="KW-1185">Reference proteome</keyword>
<accession>A0ABP2XRW1</accession>
<reference evidence="2 3" key="1">
    <citation type="journal article" date="2013" name="Genome Announc.">
        <title>Genome Sequence of the Pigment-Producing Bacterium Pseudogulbenkiania ferrooxidans, Isolated from Loktak Lake.</title>
        <authorList>
            <person name="Puranik S."/>
            <person name="Talkal R."/>
            <person name="Qureshi A."/>
            <person name="Khardenavis A."/>
            <person name="Kapley A."/>
            <person name="Purohit H.J."/>
        </authorList>
    </citation>
    <scope>NUCLEOTIDE SEQUENCE [LARGE SCALE GENOMIC DNA]</scope>
    <source>
        <strain evidence="2 3">EGD-HP2</strain>
    </source>
</reference>
<feature type="region of interest" description="Disordered" evidence="1">
    <location>
        <begin position="1"/>
        <end position="28"/>
    </location>
</feature>
<feature type="compositionally biased region" description="Basic and acidic residues" evidence="1">
    <location>
        <begin position="1"/>
        <end position="11"/>
    </location>
</feature>
<comment type="caution">
    <text evidence="2">The sequence shown here is derived from an EMBL/GenBank/DDBJ whole genome shotgun (WGS) entry which is preliminary data.</text>
</comment>
<sequence>MHEALLEKDGTEAPMGIGVEGREKREGRRERRALAGVYGW</sequence>
<proteinExistence type="predicted"/>
<dbReference type="Proteomes" id="UP000016426">
    <property type="component" value="Unassembled WGS sequence"/>
</dbReference>
<name>A0ABP2XRW1_9NEIS</name>
<evidence type="ECO:0000313" key="2">
    <source>
        <dbReference type="EMBL" id="ERE19929.1"/>
    </source>
</evidence>
<dbReference type="EMBL" id="AVPH01000027">
    <property type="protein sequence ID" value="ERE19929.1"/>
    <property type="molecule type" value="Genomic_DNA"/>
</dbReference>
<gene>
    <name evidence="2" type="ORF">O166_19720</name>
</gene>
<organism evidence="2 3">
    <name type="scientific">Pseudogulbenkiania ferrooxidans EGD-HP2</name>
    <dbReference type="NCBI Taxonomy" id="1388764"/>
    <lineage>
        <taxon>Bacteria</taxon>
        <taxon>Pseudomonadati</taxon>
        <taxon>Pseudomonadota</taxon>
        <taxon>Betaproteobacteria</taxon>
        <taxon>Neisseriales</taxon>
        <taxon>Chromobacteriaceae</taxon>
        <taxon>Pseudogulbenkiania</taxon>
    </lineage>
</organism>